<dbReference type="GO" id="GO:0005634">
    <property type="term" value="C:nucleus"/>
    <property type="evidence" value="ECO:0007669"/>
    <property type="project" value="TreeGrafter"/>
</dbReference>
<evidence type="ECO:0000313" key="10">
    <source>
        <dbReference type="Proteomes" id="UP000015354"/>
    </source>
</evidence>
<evidence type="ECO:0000259" key="7">
    <source>
        <dbReference type="PROSITE" id="PS51321"/>
    </source>
</evidence>
<keyword evidence="3" id="KW-0862">Zinc</keyword>
<dbReference type="AlphaFoldDB" id="S9W2V8"/>
<keyword evidence="8" id="KW-0648">Protein biosynthesis</keyword>
<dbReference type="SUPFAM" id="SSF46942">
    <property type="entry name" value="Elongation factor TFIIS domain 2"/>
    <property type="match status" value="1"/>
</dbReference>
<gene>
    <name evidence="9" type="ORF">STCU_01781</name>
    <name evidence="8" type="ORF">STCU_02105</name>
</gene>
<dbReference type="Pfam" id="PF01096">
    <property type="entry name" value="Zn_ribbon_TFIIS"/>
    <property type="match status" value="1"/>
</dbReference>
<feature type="domain" description="TFIIS central" evidence="7">
    <location>
        <begin position="5"/>
        <end position="116"/>
    </location>
</feature>
<dbReference type="GO" id="GO:0006351">
    <property type="term" value="P:DNA-templated transcription"/>
    <property type="evidence" value="ECO:0007669"/>
    <property type="project" value="InterPro"/>
</dbReference>
<dbReference type="CDD" id="cd13749">
    <property type="entry name" value="Zn-ribbon_TFIIS"/>
    <property type="match status" value="1"/>
</dbReference>
<dbReference type="Pfam" id="PF07500">
    <property type="entry name" value="TFIIS_M"/>
    <property type="match status" value="1"/>
</dbReference>
<dbReference type="EMBL" id="ATMH01002105">
    <property type="protein sequence ID" value="EPY33661.1"/>
    <property type="molecule type" value="Genomic_DNA"/>
</dbReference>
<evidence type="ECO:0000313" key="8">
    <source>
        <dbReference type="EMBL" id="EPY33661.1"/>
    </source>
</evidence>
<dbReference type="InterPro" id="IPR035100">
    <property type="entry name" value="TF_IIS-typ"/>
</dbReference>
<protein>
    <submittedName>
        <fullName evidence="8">Transcription elongation factor S-II</fullName>
    </submittedName>
</protein>
<feature type="domain" description="TFIIS-type" evidence="6">
    <location>
        <begin position="122"/>
        <end position="162"/>
    </location>
</feature>
<dbReference type="Proteomes" id="UP000015354">
    <property type="component" value="Unassembled WGS sequence"/>
</dbReference>
<evidence type="ECO:0000313" key="9">
    <source>
        <dbReference type="EMBL" id="EPY34190.1"/>
    </source>
</evidence>
<evidence type="ECO:0000256" key="3">
    <source>
        <dbReference type="ARBA" id="ARBA00022833"/>
    </source>
</evidence>
<dbReference type="PROSITE" id="PS51321">
    <property type="entry name" value="TFIIS_CENTRAL"/>
    <property type="match status" value="1"/>
</dbReference>
<dbReference type="PANTHER" id="PTHR11477:SF0">
    <property type="entry name" value="IP08861P-RELATED"/>
    <property type="match status" value="1"/>
</dbReference>
<dbReference type="Gene3D" id="2.20.25.10">
    <property type="match status" value="1"/>
</dbReference>
<keyword evidence="8" id="KW-0251">Elongation factor</keyword>
<accession>S9W2V8</accession>
<reference evidence="8" key="2">
    <citation type="submission" date="2013-03" db="EMBL/GenBank/DDBJ databases">
        <authorList>
            <person name="Motta M.C.M."/>
            <person name="Martins A.C.A."/>
            <person name="Preta C.M.C.C."/>
            <person name="Silva R."/>
            <person name="de Souza S.S."/>
            <person name="Klein C.C."/>
            <person name="de Almeida L.G.P."/>
            <person name="Cunha O.L."/>
            <person name="Colabardini A.C."/>
            <person name="Lima B.A."/>
            <person name="Machado C.R."/>
            <person name="Soares C.M.A."/>
            <person name="de Menezes C.B.A."/>
            <person name="Bartolomeu D.C."/>
            <person name="Grisard E.C."/>
            <person name="Fantinatti-Garboggini F."/>
            <person name="Rodrigues-Luiz G.F."/>
            <person name="Wagner G."/>
            <person name="Goldman G.H."/>
            <person name="Fietto J.L.R."/>
            <person name="Ciapina L.P."/>
            <person name="Brocchi M."/>
            <person name="Elias M.C."/>
            <person name="Goldman M.H.S."/>
            <person name="Sagot M.-F."/>
            <person name="Pereira M."/>
            <person name="Stoco P.H."/>
            <person name="Teixeira S.M.R."/>
            <person name="de Mendonca-Neto R.P."/>
            <person name="Maciel T.E.F."/>
            <person name="Mendes T.A.O."/>
            <person name="Urmenyi T.P."/>
            <person name="Teixeira M.M.G."/>
            <person name="de Camargo E.F.P."/>
            <person name="de Sousa W."/>
            <person name="Schenkman S."/>
            <person name="de Vasconcelos A.T.R."/>
        </authorList>
    </citation>
    <scope>NUCLEOTIDE SEQUENCE</scope>
</reference>
<keyword evidence="4" id="KW-0539">Nucleus</keyword>
<dbReference type="PANTHER" id="PTHR11477">
    <property type="entry name" value="TRANSCRIPTION FACTOR S-II ZINC FINGER DOMAIN-CONTAINING PROTEIN"/>
    <property type="match status" value="1"/>
</dbReference>
<dbReference type="PROSITE" id="PS51133">
    <property type="entry name" value="ZF_TFIIS_2"/>
    <property type="match status" value="1"/>
</dbReference>
<organism evidence="8 10">
    <name type="scientific">Strigomonas culicis</name>
    <dbReference type="NCBI Taxonomy" id="28005"/>
    <lineage>
        <taxon>Eukaryota</taxon>
        <taxon>Discoba</taxon>
        <taxon>Euglenozoa</taxon>
        <taxon>Kinetoplastea</taxon>
        <taxon>Metakinetoplastina</taxon>
        <taxon>Trypanosomatida</taxon>
        <taxon>Trypanosomatidae</taxon>
        <taxon>Strigomonadinae</taxon>
        <taxon>Strigomonas</taxon>
    </lineage>
</organism>
<dbReference type="InterPro" id="IPR001222">
    <property type="entry name" value="Znf_TFIIS"/>
</dbReference>
<keyword evidence="10" id="KW-1185">Reference proteome</keyword>
<evidence type="ECO:0000256" key="2">
    <source>
        <dbReference type="ARBA" id="ARBA00022771"/>
    </source>
</evidence>
<dbReference type="InterPro" id="IPR036575">
    <property type="entry name" value="TFIIS_cen_dom_sf"/>
</dbReference>
<evidence type="ECO:0000256" key="5">
    <source>
        <dbReference type="PROSITE-ProRule" id="PRU00472"/>
    </source>
</evidence>
<sequence length="163" mass="18822">MAQSRQEKWTQLLLRAFMQDCEESESALRRELCAHIVTCLPTESHEAKDTFLMLLLNLKDEKNKELRSNIVSGKLPVEVLVTLGEQDLVNPERRQELQKGFEERAKDTDLTEIAKARQTSSTLFRCPACKKSDCSFYEKQTRSADEPMTVFCSCNKCGNNWRR</sequence>
<dbReference type="GO" id="GO:0003676">
    <property type="term" value="F:nucleic acid binding"/>
    <property type="evidence" value="ECO:0007669"/>
    <property type="project" value="InterPro"/>
</dbReference>
<evidence type="ECO:0000259" key="6">
    <source>
        <dbReference type="PROSITE" id="PS51133"/>
    </source>
</evidence>
<dbReference type="SMART" id="SM00440">
    <property type="entry name" value="ZnF_C2C2"/>
    <property type="match status" value="1"/>
</dbReference>
<dbReference type="OrthoDB" id="44867at2759"/>
<dbReference type="GO" id="GO:0008270">
    <property type="term" value="F:zinc ion binding"/>
    <property type="evidence" value="ECO:0007669"/>
    <property type="project" value="UniProtKB-KW"/>
</dbReference>
<keyword evidence="2 5" id="KW-0863">Zinc-finger</keyword>
<dbReference type="InterPro" id="IPR003618">
    <property type="entry name" value="TFIIS_cen_dom"/>
</dbReference>
<keyword evidence="1" id="KW-0479">Metal-binding</keyword>
<proteinExistence type="predicted"/>
<dbReference type="EMBL" id="ATMH01001781">
    <property type="protein sequence ID" value="EPY34190.1"/>
    <property type="molecule type" value="Genomic_DNA"/>
</dbReference>
<dbReference type="GO" id="GO:0003746">
    <property type="term" value="F:translation elongation factor activity"/>
    <property type="evidence" value="ECO:0007669"/>
    <property type="project" value="UniProtKB-KW"/>
</dbReference>
<comment type="caution">
    <text evidence="8">The sequence shown here is derived from an EMBL/GenBank/DDBJ whole genome shotgun (WGS) entry which is preliminary data.</text>
</comment>
<name>S9W2V8_9TRYP</name>
<reference evidence="8 10" key="1">
    <citation type="journal article" date="2013" name="PLoS ONE">
        <title>Predicting the Proteins of Angomonas deanei, Strigomonas culicis and Their Respective Endosymbionts Reveals New Aspects of the Trypanosomatidae Family.</title>
        <authorList>
            <person name="Motta M.C."/>
            <person name="Martins A.C."/>
            <person name="de Souza S.S."/>
            <person name="Catta-Preta C.M."/>
            <person name="Silva R."/>
            <person name="Klein C.C."/>
            <person name="de Almeida L.G."/>
            <person name="de Lima Cunha O."/>
            <person name="Ciapina L.P."/>
            <person name="Brocchi M."/>
            <person name="Colabardini A.C."/>
            <person name="de Araujo Lima B."/>
            <person name="Machado C.R."/>
            <person name="de Almeida Soares C.M."/>
            <person name="Probst C.M."/>
            <person name="de Menezes C.B."/>
            <person name="Thompson C.E."/>
            <person name="Bartholomeu D.C."/>
            <person name="Gradia D.F."/>
            <person name="Pavoni D.P."/>
            <person name="Grisard E.C."/>
            <person name="Fantinatti-Garboggini F."/>
            <person name="Marchini F.K."/>
            <person name="Rodrigues-Luiz G.F."/>
            <person name="Wagner G."/>
            <person name="Goldman G.H."/>
            <person name="Fietto J.L."/>
            <person name="Elias M.C."/>
            <person name="Goldman M.H."/>
            <person name="Sagot M.F."/>
            <person name="Pereira M."/>
            <person name="Stoco P.H."/>
            <person name="de Mendonca-Neto R.P."/>
            <person name="Teixeira S.M."/>
            <person name="Maciel T.E."/>
            <person name="de Oliveira Mendes T.A."/>
            <person name="Urmenyi T.P."/>
            <person name="de Souza W."/>
            <person name="Schenkman S."/>
            <person name="de Vasconcelos A.T."/>
        </authorList>
    </citation>
    <scope>NUCLEOTIDE SEQUENCE [LARGE SCALE GENOMIC DNA]</scope>
</reference>
<dbReference type="PIRSF" id="PIRSF006704">
    <property type="entry name" value="TF_IIS"/>
    <property type="match status" value="1"/>
</dbReference>
<dbReference type="SMART" id="SM00510">
    <property type="entry name" value="TFS2M"/>
    <property type="match status" value="1"/>
</dbReference>
<dbReference type="Gene3D" id="1.10.472.30">
    <property type="entry name" value="Transcription elongation factor S-II, central domain"/>
    <property type="match status" value="1"/>
</dbReference>
<evidence type="ECO:0000256" key="1">
    <source>
        <dbReference type="ARBA" id="ARBA00022723"/>
    </source>
</evidence>
<evidence type="ECO:0000256" key="4">
    <source>
        <dbReference type="ARBA" id="ARBA00023242"/>
    </source>
</evidence>
<dbReference type="SUPFAM" id="SSF57783">
    <property type="entry name" value="Zinc beta-ribbon"/>
    <property type="match status" value="1"/>
</dbReference>